<organism evidence="2 3">
    <name type="scientific">Lagenidium giganteum</name>
    <dbReference type="NCBI Taxonomy" id="4803"/>
    <lineage>
        <taxon>Eukaryota</taxon>
        <taxon>Sar</taxon>
        <taxon>Stramenopiles</taxon>
        <taxon>Oomycota</taxon>
        <taxon>Peronosporomycetes</taxon>
        <taxon>Pythiales</taxon>
        <taxon>Pythiaceae</taxon>
    </lineage>
</organism>
<keyword evidence="3" id="KW-1185">Reference proteome</keyword>
<evidence type="ECO:0000313" key="2">
    <source>
        <dbReference type="EMBL" id="DAZ93855.1"/>
    </source>
</evidence>
<name>A0AAV2YIJ3_9STRA</name>
<proteinExistence type="predicted"/>
<keyword evidence="1" id="KW-0732">Signal</keyword>
<evidence type="ECO:0000313" key="3">
    <source>
        <dbReference type="Proteomes" id="UP001146120"/>
    </source>
</evidence>
<dbReference type="EMBL" id="DAKRPA010000286">
    <property type="protein sequence ID" value="DAZ93855.1"/>
    <property type="molecule type" value="Genomic_DNA"/>
</dbReference>
<reference evidence="2" key="1">
    <citation type="submission" date="2022-11" db="EMBL/GenBank/DDBJ databases">
        <authorList>
            <person name="Morgan W.R."/>
            <person name="Tartar A."/>
        </authorList>
    </citation>
    <scope>NUCLEOTIDE SEQUENCE</scope>
    <source>
        <strain evidence="2">ARSEF 373</strain>
    </source>
</reference>
<sequence>MLALWGLGVLTCHLAASAMVTPPQCVQGVRPWFVTTPSCSLLELNCKREQVVGTADEVDHILSTVYAPSLAYLVVRHCPALSIPPRIRQLLLLVGLKVHNSVLVDWPSNARLNAHDHDRMRFLVFVDVNMTRLPDGLMGKDFPPLLGDIEFCISNLTSLPDNLSTTWTGLAYFILERAPLDTFPDVLMRLGIQVLSLGGNAISTVPTWMFDGPLMREVYLNGNPISSIPELDPGLEVAVNMFRIALDSTNVSTLPSWMTPKLMEGVFVSLGNTPWCSHQPTAPAAEIACVPLSEDDFTLYPLYLEKDTSL</sequence>
<dbReference type="Gene3D" id="3.80.10.10">
    <property type="entry name" value="Ribonuclease Inhibitor"/>
    <property type="match status" value="1"/>
</dbReference>
<evidence type="ECO:0000256" key="1">
    <source>
        <dbReference type="SAM" id="SignalP"/>
    </source>
</evidence>
<comment type="caution">
    <text evidence="2">The sequence shown here is derived from an EMBL/GenBank/DDBJ whole genome shotgun (WGS) entry which is preliminary data.</text>
</comment>
<dbReference type="SUPFAM" id="SSF52058">
    <property type="entry name" value="L domain-like"/>
    <property type="match status" value="1"/>
</dbReference>
<feature type="signal peptide" evidence="1">
    <location>
        <begin position="1"/>
        <end position="18"/>
    </location>
</feature>
<reference evidence="2" key="2">
    <citation type="journal article" date="2023" name="Microbiol Resour">
        <title>Decontamination and Annotation of the Draft Genome Sequence of the Oomycete Lagenidium giganteum ARSEF 373.</title>
        <authorList>
            <person name="Morgan W.R."/>
            <person name="Tartar A."/>
        </authorList>
    </citation>
    <scope>NUCLEOTIDE SEQUENCE</scope>
    <source>
        <strain evidence="2">ARSEF 373</strain>
    </source>
</reference>
<dbReference type="AlphaFoldDB" id="A0AAV2YIJ3"/>
<dbReference type="Proteomes" id="UP001146120">
    <property type="component" value="Unassembled WGS sequence"/>
</dbReference>
<gene>
    <name evidence="2" type="ORF">N0F65_009577</name>
</gene>
<feature type="chain" id="PRO_5044022214" evidence="1">
    <location>
        <begin position="19"/>
        <end position="310"/>
    </location>
</feature>
<accession>A0AAV2YIJ3</accession>
<protein>
    <submittedName>
        <fullName evidence="2">Uncharacterized protein</fullName>
    </submittedName>
</protein>
<dbReference type="InterPro" id="IPR032675">
    <property type="entry name" value="LRR_dom_sf"/>
</dbReference>